<dbReference type="AlphaFoldDB" id="A0A5J4WGC0"/>
<gene>
    <name evidence="1" type="ORF">EZS28_010790</name>
</gene>
<accession>A0A5J4WGC0</accession>
<sequence>MVYLNRHGYWPSLVDVNGPMKRCLYGLLTVQQNIITAQALLKNRNEMIMMIHPRTLPLIEVLLIEYEKQIAQCLYNINWGTSSSQDQLLNLGIMTENMKILIYRIGEKARECDGILLQIGKLILIDVESGVHTDDYDVLERLFHQCICSGCD</sequence>
<organism evidence="1 2">
    <name type="scientific">Streblomastix strix</name>
    <dbReference type="NCBI Taxonomy" id="222440"/>
    <lineage>
        <taxon>Eukaryota</taxon>
        <taxon>Metamonada</taxon>
        <taxon>Preaxostyla</taxon>
        <taxon>Oxymonadida</taxon>
        <taxon>Streblomastigidae</taxon>
        <taxon>Streblomastix</taxon>
    </lineage>
</organism>
<evidence type="ECO:0000313" key="1">
    <source>
        <dbReference type="EMBL" id="KAA6393683.1"/>
    </source>
</evidence>
<evidence type="ECO:0000313" key="2">
    <source>
        <dbReference type="Proteomes" id="UP000324800"/>
    </source>
</evidence>
<proteinExistence type="predicted"/>
<protein>
    <submittedName>
        <fullName evidence="1">Uncharacterized protein</fullName>
    </submittedName>
</protein>
<comment type="caution">
    <text evidence="1">The sequence shown here is derived from an EMBL/GenBank/DDBJ whole genome shotgun (WGS) entry which is preliminary data.</text>
</comment>
<reference evidence="1 2" key="1">
    <citation type="submission" date="2019-03" db="EMBL/GenBank/DDBJ databases">
        <title>Single cell metagenomics reveals metabolic interactions within the superorganism composed of flagellate Streblomastix strix and complex community of Bacteroidetes bacteria on its surface.</title>
        <authorList>
            <person name="Treitli S.C."/>
            <person name="Kolisko M."/>
            <person name="Husnik F."/>
            <person name="Keeling P."/>
            <person name="Hampl V."/>
        </authorList>
    </citation>
    <scope>NUCLEOTIDE SEQUENCE [LARGE SCALE GENOMIC DNA]</scope>
    <source>
        <strain evidence="1">ST1C</strain>
    </source>
</reference>
<dbReference type="Proteomes" id="UP000324800">
    <property type="component" value="Unassembled WGS sequence"/>
</dbReference>
<dbReference type="EMBL" id="SNRW01002166">
    <property type="protein sequence ID" value="KAA6393683.1"/>
    <property type="molecule type" value="Genomic_DNA"/>
</dbReference>
<name>A0A5J4WGC0_9EUKA</name>